<name>A0A1G2P8X1_9BACT</name>
<reference evidence="2 3" key="1">
    <citation type="journal article" date="2016" name="Nat. Commun.">
        <title>Thousands of microbial genomes shed light on interconnected biogeochemical processes in an aquifer system.</title>
        <authorList>
            <person name="Anantharaman K."/>
            <person name="Brown C.T."/>
            <person name="Hug L.A."/>
            <person name="Sharon I."/>
            <person name="Castelle C.J."/>
            <person name="Probst A.J."/>
            <person name="Thomas B.C."/>
            <person name="Singh A."/>
            <person name="Wilkins M.J."/>
            <person name="Karaoz U."/>
            <person name="Brodie E.L."/>
            <person name="Williams K.H."/>
            <person name="Hubbard S.S."/>
            <person name="Banfield J.F."/>
        </authorList>
    </citation>
    <scope>NUCLEOTIDE SEQUENCE [LARGE SCALE GENOMIC DNA]</scope>
</reference>
<proteinExistence type="predicted"/>
<gene>
    <name evidence="2" type="ORF">A3G03_00600</name>
</gene>
<dbReference type="STRING" id="1802333.A3G03_00600"/>
<feature type="transmembrane region" description="Helical" evidence="1">
    <location>
        <begin position="45"/>
        <end position="62"/>
    </location>
</feature>
<evidence type="ECO:0000313" key="3">
    <source>
        <dbReference type="Proteomes" id="UP000176355"/>
    </source>
</evidence>
<comment type="caution">
    <text evidence="2">The sequence shown here is derived from an EMBL/GenBank/DDBJ whole genome shotgun (WGS) entry which is preliminary data.</text>
</comment>
<sequence>METKKTIAWQTLEYQLRARSGDWFWAIGIVAVSLAITAILFKNFLFGILIIIAAFALILQAVRKPRLIQFTIKQTAVVAGQVVYPFSSLESFWLDETNPADVRLLLKSKNLTAMLIVIPLGDTESQTVKDFLAQYINEEELHEPLAQKIMEALGF</sequence>
<organism evidence="2 3">
    <name type="scientific">Candidatus Taylorbacteria bacterium RIFCSPLOWO2_12_FULL_44_15c</name>
    <dbReference type="NCBI Taxonomy" id="1802333"/>
    <lineage>
        <taxon>Bacteria</taxon>
        <taxon>Candidatus Tayloriibacteriota</taxon>
    </lineage>
</organism>
<evidence type="ECO:0000256" key="1">
    <source>
        <dbReference type="SAM" id="Phobius"/>
    </source>
</evidence>
<dbReference type="EMBL" id="MHSL01000011">
    <property type="protein sequence ID" value="OHA44042.1"/>
    <property type="molecule type" value="Genomic_DNA"/>
</dbReference>
<keyword evidence="1" id="KW-0812">Transmembrane</keyword>
<protein>
    <recommendedName>
        <fullName evidence="4">DUF5673 domain-containing protein</fullName>
    </recommendedName>
</protein>
<accession>A0A1G2P8X1</accession>
<evidence type="ECO:0000313" key="2">
    <source>
        <dbReference type="EMBL" id="OHA44042.1"/>
    </source>
</evidence>
<evidence type="ECO:0008006" key="4">
    <source>
        <dbReference type="Google" id="ProtNLM"/>
    </source>
</evidence>
<keyword evidence="1" id="KW-1133">Transmembrane helix</keyword>
<dbReference type="AlphaFoldDB" id="A0A1G2P8X1"/>
<feature type="transmembrane region" description="Helical" evidence="1">
    <location>
        <begin position="21"/>
        <end position="39"/>
    </location>
</feature>
<dbReference type="Proteomes" id="UP000176355">
    <property type="component" value="Unassembled WGS sequence"/>
</dbReference>
<keyword evidence="1" id="KW-0472">Membrane</keyword>